<comment type="subcellular location">
    <subcellularLocation>
        <location evidence="1">Cell membrane</location>
        <topology evidence="1">Single-pass type II membrane protein</topology>
    </subcellularLocation>
</comment>
<gene>
    <name evidence="9" type="ORF">A2V47_04265</name>
</gene>
<proteinExistence type="predicted"/>
<dbReference type="STRING" id="1797291.A2V47_04265"/>
<name>A0A1F5ABZ3_9BACT</name>
<dbReference type="Proteomes" id="UP000177701">
    <property type="component" value="Unassembled WGS sequence"/>
</dbReference>
<evidence type="ECO:0000256" key="5">
    <source>
        <dbReference type="ARBA" id="ARBA00022989"/>
    </source>
</evidence>
<evidence type="ECO:0000313" key="10">
    <source>
        <dbReference type="Proteomes" id="UP000177701"/>
    </source>
</evidence>
<evidence type="ECO:0008006" key="11">
    <source>
        <dbReference type="Google" id="ProtNLM"/>
    </source>
</evidence>
<evidence type="ECO:0000256" key="7">
    <source>
        <dbReference type="ARBA" id="ARBA00023306"/>
    </source>
</evidence>
<dbReference type="EMBL" id="MEYH01000045">
    <property type="protein sequence ID" value="OGD15898.1"/>
    <property type="molecule type" value="Genomic_DNA"/>
</dbReference>
<evidence type="ECO:0000256" key="4">
    <source>
        <dbReference type="ARBA" id="ARBA00022692"/>
    </source>
</evidence>
<accession>A0A1F5ABZ3</accession>
<keyword evidence="6 8" id="KW-0472">Membrane</keyword>
<organism evidence="9 10">
    <name type="scientific">Candidatus Sediminicultor quintus</name>
    <dbReference type="NCBI Taxonomy" id="1797291"/>
    <lineage>
        <taxon>Bacteria</taxon>
        <taxon>Pseudomonadati</taxon>
        <taxon>Atribacterota</taxon>
        <taxon>Candidatus Phoenicimicrobiia</taxon>
        <taxon>Candidatus Pheonicimicrobiales</taxon>
        <taxon>Candidatus Phoenicimicrobiaceae</taxon>
        <taxon>Candidatus Sediminicultor</taxon>
    </lineage>
</organism>
<keyword evidence="4 8" id="KW-0812">Transmembrane</keyword>
<dbReference type="GO" id="GO:0051301">
    <property type="term" value="P:cell division"/>
    <property type="evidence" value="ECO:0007669"/>
    <property type="project" value="UniProtKB-KW"/>
</dbReference>
<dbReference type="AlphaFoldDB" id="A0A1F5ABZ3"/>
<reference evidence="9 10" key="1">
    <citation type="journal article" date="2016" name="Nat. Commun.">
        <title>Thousands of microbial genomes shed light on interconnected biogeochemical processes in an aquifer system.</title>
        <authorList>
            <person name="Anantharaman K."/>
            <person name="Brown C.T."/>
            <person name="Hug L.A."/>
            <person name="Sharon I."/>
            <person name="Castelle C.J."/>
            <person name="Probst A.J."/>
            <person name="Thomas B.C."/>
            <person name="Singh A."/>
            <person name="Wilkins M.J."/>
            <person name="Karaoz U."/>
            <person name="Brodie E.L."/>
            <person name="Williams K.H."/>
            <person name="Hubbard S.S."/>
            <person name="Banfield J.F."/>
        </authorList>
    </citation>
    <scope>NUCLEOTIDE SEQUENCE [LARGE SCALE GENOMIC DNA]</scope>
</reference>
<evidence type="ECO:0000256" key="8">
    <source>
        <dbReference type="SAM" id="Phobius"/>
    </source>
</evidence>
<evidence type="ECO:0000313" key="9">
    <source>
        <dbReference type="EMBL" id="OGD15898.1"/>
    </source>
</evidence>
<evidence type="ECO:0000256" key="2">
    <source>
        <dbReference type="ARBA" id="ARBA00022475"/>
    </source>
</evidence>
<feature type="transmembrane region" description="Helical" evidence="8">
    <location>
        <begin position="20"/>
        <end position="45"/>
    </location>
</feature>
<evidence type="ECO:0000256" key="3">
    <source>
        <dbReference type="ARBA" id="ARBA00022618"/>
    </source>
</evidence>
<keyword evidence="5 8" id="KW-1133">Transmembrane helix</keyword>
<dbReference type="Pfam" id="PF04999">
    <property type="entry name" value="FtsL"/>
    <property type="match status" value="1"/>
</dbReference>
<dbReference type="GO" id="GO:0005886">
    <property type="term" value="C:plasma membrane"/>
    <property type="evidence" value="ECO:0007669"/>
    <property type="project" value="UniProtKB-SubCell"/>
</dbReference>
<dbReference type="InterPro" id="IPR011922">
    <property type="entry name" value="Cell_div_FtsL"/>
</dbReference>
<keyword evidence="7" id="KW-0131">Cell cycle</keyword>
<protein>
    <recommendedName>
        <fullName evidence="11">Cell division protein FtsL</fullName>
    </recommendedName>
</protein>
<comment type="caution">
    <text evidence="9">The sequence shown here is derived from an EMBL/GenBank/DDBJ whole genome shotgun (WGS) entry which is preliminary data.</text>
</comment>
<keyword evidence="3" id="KW-0132">Cell division</keyword>
<evidence type="ECO:0000256" key="1">
    <source>
        <dbReference type="ARBA" id="ARBA00004401"/>
    </source>
</evidence>
<keyword evidence="2" id="KW-1003">Cell membrane</keyword>
<sequence length="146" mass="16270">MRGSSTMISGNYGSKNALIVFGPFLIIVILVTSIVIFYISSNIVLTELGYKLIKLENEKIALVEENKNLELAAETLSALDRIEKIAYNQLGMVRPKEVKFIALNPVAKLNFGNNIGAISNNYEEEKNFWASFDLKKINDLISGILK</sequence>
<evidence type="ECO:0000256" key="6">
    <source>
        <dbReference type="ARBA" id="ARBA00023136"/>
    </source>
</evidence>